<reference evidence="1" key="1">
    <citation type="submission" date="2018-11" db="EMBL/GenBank/DDBJ databases">
        <authorList>
            <person name="Alioto T."/>
            <person name="Alioto T."/>
        </authorList>
    </citation>
    <scope>NUCLEOTIDE SEQUENCE</scope>
</reference>
<dbReference type="AlphaFoldDB" id="A0A8B6GWN2"/>
<dbReference type="EMBL" id="UYJE01009095">
    <property type="protein sequence ID" value="VDI69874.1"/>
    <property type="molecule type" value="Genomic_DNA"/>
</dbReference>
<name>A0A8B6GWN2_MYTGA</name>
<organism evidence="1 2">
    <name type="scientific">Mytilus galloprovincialis</name>
    <name type="common">Mediterranean mussel</name>
    <dbReference type="NCBI Taxonomy" id="29158"/>
    <lineage>
        <taxon>Eukaryota</taxon>
        <taxon>Metazoa</taxon>
        <taxon>Spiralia</taxon>
        <taxon>Lophotrochozoa</taxon>
        <taxon>Mollusca</taxon>
        <taxon>Bivalvia</taxon>
        <taxon>Autobranchia</taxon>
        <taxon>Pteriomorphia</taxon>
        <taxon>Mytilida</taxon>
        <taxon>Mytiloidea</taxon>
        <taxon>Mytilidae</taxon>
        <taxon>Mytilinae</taxon>
        <taxon>Mytilus</taxon>
    </lineage>
</organism>
<keyword evidence="2" id="KW-1185">Reference proteome</keyword>
<dbReference type="OrthoDB" id="2735536at2759"/>
<evidence type="ECO:0000313" key="2">
    <source>
        <dbReference type="Proteomes" id="UP000596742"/>
    </source>
</evidence>
<comment type="caution">
    <text evidence="1">The sequence shown here is derived from an EMBL/GenBank/DDBJ whole genome shotgun (WGS) entry which is preliminary data.</text>
</comment>
<sequence length="89" mass="10080">MVLSANNYYLHNGKRLKTLALLPFGMYGKLDYGYIPAAGRPFKGRTFSLVGQMKSKIQLCWECGNDVCKSSGETSKVSKIRRSIFLLRR</sequence>
<evidence type="ECO:0000313" key="1">
    <source>
        <dbReference type="EMBL" id="VDI69874.1"/>
    </source>
</evidence>
<proteinExistence type="predicted"/>
<gene>
    <name evidence="1" type="ORF">MGAL_10B084390</name>
</gene>
<protein>
    <submittedName>
        <fullName evidence="1">Uncharacterized protein</fullName>
    </submittedName>
</protein>
<dbReference type="Proteomes" id="UP000596742">
    <property type="component" value="Unassembled WGS sequence"/>
</dbReference>
<accession>A0A8B6GWN2</accession>